<reference evidence="2 3" key="1">
    <citation type="journal article" date="2011" name="Front. Microbiol.">
        <title>Genomic signatures of strain selection and enhancement in Bacillus atrophaeus var. globigii, a historical biowarfare simulant.</title>
        <authorList>
            <person name="Gibbons H.S."/>
            <person name="Broomall S.M."/>
            <person name="McNew L.A."/>
            <person name="Daligault H."/>
            <person name="Chapman C."/>
            <person name="Bruce D."/>
            <person name="Karavis M."/>
            <person name="Krepps M."/>
            <person name="McGregor P.A."/>
            <person name="Hong C."/>
            <person name="Park K.H."/>
            <person name="Akmal A."/>
            <person name="Feldman A."/>
            <person name="Lin J.S."/>
            <person name="Chang W.E."/>
            <person name="Higgs B.W."/>
            <person name="Demirev P."/>
            <person name="Lindquist J."/>
            <person name="Liem A."/>
            <person name="Fochler E."/>
            <person name="Read T.D."/>
            <person name="Tapia R."/>
            <person name="Johnson S."/>
            <person name="Bishop-Lilly K.A."/>
            <person name="Detter C."/>
            <person name="Han C."/>
            <person name="Sozhamannan S."/>
            <person name="Rosenzweig C.N."/>
            <person name="Skowronski E.W."/>
        </authorList>
    </citation>
    <scope>NUCLEOTIDE SEQUENCE [LARGE SCALE GENOMIC DNA]</scope>
    <source>
        <strain evidence="2 3">AIT1</strain>
    </source>
</reference>
<evidence type="ECO:0000313" key="2">
    <source>
        <dbReference type="EMBL" id="RUO44268.1"/>
    </source>
</evidence>
<feature type="transmembrane region" description="Helical" evidence="1">
    <location>
        <begin position="111"/>
        <end position="134"/>
    </location>
</feature>
<dbReference type="Proteomes" id="UP000286976">
    <property type="component" value="Unassembled WGS sequence"/>
</dbReference>
<protein>
    <submittedName>
        <fullName evidence="2">Uncharacterized protein</fullName>
    </submittedName>
</protein>
<feature type="transmembrane region" description="Helical" evidence="1">
    <location>
        <begin position="154"/>
        <end position="179"/>
    </location>
</feature>
<dbReference type="AlphaFoldDB" id="A0A432XA36"/>
<gene>
    <name evidence="2" type="ORF">CWE15_03615</name>
</gene>
<keyword evidence="1" id="KW-1133">Transmembrane helix</keyword>
<feature type="transmembrane region" description="Helical" evidence="1">
    <location>
        <begin position="50"/>
        <end position="70"/>
    </location>
</feature>
<feature type="transmembrane region" description="Helical" evidence="1">
    <location>
        <begin position="82"/>
        <end position="99"/>
    </location>
</feature>
<comment type="caution">
    <text evidence="2">The sequence shown here is derived from an EMBL/GenBank/DDBJ whole genome shotgun (WGS) entry which is preliminary data.</text>
</comment>
<sequence>MKDMYKKARSQRRNGASAQVIRDLFREQGFSIVDADQFLLRETTKNKHPFVRWLWFAGGAYLWALVLFVLSKSLGFTVQQQSVNLGTLALALFAVGFLFRPKPQQLKRRTAFTVVELLFPAACIALCAVLFAHPGWPSPRLPDGGALMSTLWPLMWLGAWLGPQVLAVVALLIGHYALLNIRTSFFVYLQDRVTEAWRKRLRVYYRDQLIQAEFVPENYANNLSVKIVKLLTSHTEWNPKSVIELYALGIQVHVQPTGGGGAVLVATALASSATEGMPKTLEVEALELDK</sequence>
<keyword evidence="1" id="KW-0812">Transmembrane</keyword>
<name>A0A432XA36_9GAMM</name>
<accession>A0A432XA36</accession>
<organism evidence="2 3">
    <name type="scientific">Aliidiomarina taiwanensis</name>
    <dbReference type="NCBI Taxonomy" id="946228"/>
    <lineage>
        <taxon>Bacteria</taxon>
        <taxon>Pseudomonadati</taxon>
        <taxon>Pseudomonadota</taxon>
        <taxon>Gammaproteobacteria</taxon>
        <taxon>Alteromonadales</taxon>
        <taxon>Idiomarinaceae</taxon>
        <taxon>Aliidiomarina</taxon>
    </lineage>
</organism>
<keyword evidence="1" id="KW-0472">Membrane</keyword>
<keyword evidence="3" id="KW-1185">Reference proteome</keyword>
<dbReference type="EMBL" id="PIPQ01000001">
    <property type="protein sequence ID" value="RUO44268.1"/>
    <property type="molecule type" value="Genomic_DNA"/>
</dbReference>
<proteinExistence type="predicted"/>
<evidence type="ECO:0000256" key="1">
    <source>
        <dbReference type="SAM" id="Phobius"/>
    </source>
</evidence>
<evidence type="ECO:0000313" key="3">
    <source>
        <dbReference type="Proteomes" id="UP000286976"/>
    </source>
</evidence>
<dbReference type="RefSeq" id="WP_126756671.1">
    <property type="nucleotide sequence ID" value="NZ_PIPQ01000001.1"/>
</dbReference>